<feature type="domain" description="HTH iclR-type" evidence="4">
    <location>
        <begin position="17"/>
        <end position="79"/>
    </location>
</feature>
<dbReference type="InterPro" id="IPR036388">
    <property type="entry name" value="WH-like_DNA-bd_sf"/>
</dbReference>
<protein>
    <submittedName>
        <fullName evidence="6">Transcriptional regulator KdgR</fullName>
    </submittedName>
</protein>
<organism evidence="6 7">
    <name type="scientific">Nocardioides dokdonensis FR1436</name>
    <dbReference type="NCBI Taxonomy" id="1300347"/>
    <lineage>
        <taxon>Bacteria</taxon>
        <taxon>Bacillati</taxon>
        <taxon>Actinomycetota</taxon>
        <taxon>Actinomycetes</taxon>
        <taxon>Propionibacteriales</taxon>
        <taxon>Nocardioidaceae</taxon>
        <taxon>Nocardioides</taxon>
    </lineage>
</organism>
<evidence type="ECO:0000256" key="2">
    <source>
        <dbReference type="ARBA" id="ARBA00023125"/>
    </source>
</evidence>
<evidence type="ECO:0000259" key="5">
    <source>
        <dbReference type="PROSITE" id="PS51078"/>
    </source>
</evidence>
<dbReference type="InterPro" id="IPR036390">
    <property type="entry name" value="WH_DNA-bd_sf"/>
</dbReference>
<dbReference type="EMBL" id="CP015079">
    <property type="protein sequence ID" value="ANH38543.1"/>
    <property type="molecule type" value="Genomic_DNA"/>
</dbReference>
<keyword evidence="2" id="KW-0238">DNA-binding</keyword>
<dbReference type="AlphaFoldDB" id="A0A1A9GLR3"/>
<reference evidence="6 7" key="1">
    <citation type="submission" date="2016-03" db="EMBL/GenBank/DDBJ databases">
        <title>Complete genome sequence of a soil Actinobacterium, Nocardioides dokdonensis FR1436.</title>
        <authorList>
            <person name="Kwon S.-K."/>
            <person name="Kim K."/>
            <person name="Kim J.F."/>
        </authorList>
    </citation>
    <scope>NUCLEOTIDE SEQUENCE [LARGE SCALE GENOMIC DNA]</scope>
    <source>
        <strain evidence="6 7">FR1436</strain>
    </source>
</reference>
<dbReference type="GO" id="GO:0003677">
    <property type="term" value="F:DNA binding"/>
    <property type="evidence" value="ECO:0007669"/>
    <property type="project" value="UniProtKB-KW"/>
</dbReference>
<evidence type="ECO:0000256" key="3">
    <source>
        <dbReference type="ARBA" id="ARBA00023163"/>
    </source>
</evidence>
<keyword evidence="7" id="KW-1185">Reference proteome</keyword>
<accession>A0A1A9GLR3</accession>
<dbReference type="SUPFAM" id="SSF46785">
    <property type="entry name" value="Winged helix' DNA-binding domain"/>
    <property type="match status" value="1"/>
</dbReference>
<evidence type="ECO:0000259" key="4">
    <source>
        <dbReference type="PROSITE" id="PS51077"/>
    </source>
</evidence>
<dbReference type="Proteomes" id="UP000077868">
    <property type="component" value="Chromosome"/>
</dbReference>
<dbReference type="InterPro" id="IPR029016">
    <property type="entry name" value="GAF-like_dom_sf"/>
</dbReference>
<dbReference type="Pfam" id="PF09339">
    <property type="entry name" value="HTH_IclR"/>
    <property type="match status" value="1"/>
</dbReference>
<dbReference type="GO" id="GO:0003700">
    <property type="term" value="F:DNA-binding transcription factor activity"/>
    <property type="evidence" value="ECO:0007669"/>
    <property type="project" value="TreeGrafter"/>
</dbReference>
<dbReference type="RefSeq" id="WP_068109147.1">
    <property type="nucleotide sequence ID" value="NZ_CP015079.1"/>
</dbReference>
<dbReference type="SUPFAM" id="SSF55781">
    <property type="entry name" value="GAF domain-like"/>
    <property type="match status" value="1"/>
</dbReference>
<gene>
    <name evidence="6" type="primary">kdgR</name>
    <name evidence="6" type="ORF">I601_2118</name>
</gene>
<dbReference type="InterPro" id="IPR014757">
    <property type="entry name" value="Tscrpt_reg_IclR_C"/>
</dbReference>
<evidence type="ECO:0000256" key="1">
    <source>
        <dbReference type="ARBA" id="ARBA00023015"/>
    </source>
</evidence>
<dbReference type="PROSITE" id="PS51077">
    <property type="entry name" value="HTH_ICLR"/>
    <property type="match status" value="1"/>
</dbReference>
<name>A0A1A9GLR3_9ACTN</name>
<dbReference type="Pfam" id="PF01614">
    <property type="entry name" value="IclR_C"/>
    <property type="match status" value="1"/>
</dbReference>
<dbReference type="PANTHER" id="PTHR30136:SF24">
    <property type="entry name" value="HTH-TYPE TRANSCRIPTIONAL REPRESSOR ALLR"/>
    <property type="match status" value="1"/>
</dbReference>
<dbReference type="KEGG" id="ndk:I601_2118"/>
<keyword evidence="1" id="KW-0805">Transcription regulation</keyword>
<evidence type="ECO:0000313" key="6">
    <source>
        <dbReference type="EMBL" id="ANH38543.1"/>
    </source>
</evidence>
<dbReference type="Gene3D" id="1.10.10.10">
    <property type="entry name" value="Winged helix-like DNA-binding domain superfamily/Winged helix DNA-binding domain"/>
    <property type="match status" value="1"/>
</dbReference>
<dbReference type="GO" id="GO:0045892">
    <property type="term" value="P:negative regulation of DNA-templated transcription"/>
    <property type="evidence" value="ECO:0007669"/>
    <property type="project" value="TreeGrafter"/>
</dbReference>
<dbReference type="Gene3D" id="3.30.450.40">
    <property type="match status" value="1"/>
</dbReference>
<dbReference type="InterPro" id="IPR005471">
    <property type="entry name" value="Tscrpt_reg_IclR_N"/>
</dbReference>
<dbReference type="STRING" id="1300347.I601_2118"/>
<keyword evidence="3" id="KW-0804">Transcription</keyword>
<dbReference type="PROSITE" id="PS51078">
    <property type="entry name" value="ICLR_ED"/>
    <property type="match status" value="1"/>
</dbReference>
<dbReference type="OrthoDB" id="8479143at2"/>
<dbReference type="InterPro" id="IPR050707">
    <property type="entry name" value="HTH_MetabolicPath_Reg"/>
</dbReference>
<sequence>MTDGTTDLSPGTGSRGTESADRVADVLLLFARAEHPLGVSKIARSLSLSKAVVHRILQSLTSRSLLQVVPGDSTYILGPAATSLSARAWSQMDVRTIAAPILRRLREETLETTTLSVLVGHHRIYLDQFESRQEVKMVVELGPRFALHSGASSRSILAFLPEPFIAEAVRHLRAADPDFDADAYRHELEQVHSKGFAVSLNERNTGAAAIAAPFFDAAGNVMGSISSCGPVFRYGEEGHEDHVRLVINAARAITAGLAGDA</sequence>
<proteinExistence type="predicted"/>
<dbReference type="PANTHER" id="PTHR30136">
    <property type="entry name" value="HELIX-TURN-HELIX TRANSCRIPTIONAL REGULATOR, ICLR FAMILY"/>
    <property type="match status" value="1"/>
</dbReference>
<feature type="domain" description="IclR-ED" evidence="5">
    <location>
        <begin position="80"/>
        <end position="259"/>
    </location>
</feature>
<dbReference type="SMART" id="SM00346">
    <property type="entry name" value="HTH_ICLR"/>
    <property type="match status" value="1"/>
</dbReference>
<evidence type="ECO:0000313" key="7">
    <source>
        <dbReference type="Proteomes" id="UP000077868"/>
    </source>
</evidence>
<dbReference type="PATRIC" id="fig|1300347.3.peg.2113"/>